<evidence type="ECO:0000313" key="2">
    <source>
        <dbReference type="EMBL" id="PVH62400.1"/>
    </source>
</evidence>
<organism evidence="2">
    <name type="scientific">Panicum hallii</name>
    <dbReference type="NCBI Taxonomy" id="206008"/>
    <lineage>
        <taxon>Eukaryota</taxon>
        <taxon>Viridiplantae</taxon>
        <taxon>Streptophyta</taxon>
        <taxon>Embryophyta</taxon>
        <taxon>Tracheophyta</taxon>
        <taxon>Spermatophyta</taxon>
        <taxon>Magnoliopsida</taxon>
        <taxon>Liliopsida</taxon>
        <taxon>Poales</taxon>
        <taxon>Poaceae</taxon>
        <taxon>PACMAD clade</taxon>
        <taxon>Panicoideae</taxon>
        <taxon>Panicodae</taxon>
        <taxon>Paniceae</taxon>
        <taxon>Panicinae</taxon>
        <taxon>Panicum</taxon>
        <taxon>Panicum sect. Panicum</taxon>
    </lineage>
</organism>
<evidence type="ECO:0000256" key="1">
    <source>
        <dbReference type="SAM" id="MobiDB-lite"/>
    </source>
</evidence>
<feature type="compositionally biased region" description="Basic residues" evidence="1">
    <location>
        <begin position="30"/>
        <end position="44"/>
    </location>
</feature>
<feature type="compositionally biased region" description="Basic residues" evidence="1">
    <location>
        <begin position="65"/>
        <end position="81"/>
    </location>
</feature>
<dbReference type="AlphaFoldDB" id="A0A2T8KJP0"/>
<feature type="compositionally biased region" description="Basic residues" evidence="1">
    <location>
        <begin position="89"/>
        <end position="100"/>
    </location>
</feature>
<accession>A0A2T8KJP0</accession>
<dbReference type="EMBL" id="CM008048">
    <property type="protein sequence ID" value="PVH62400.1"/>
    <property type="molecule type" value="Genomic_DNA"/>
</dbReference>
<feature type="region of interest" description="Disordered" evidence="1">
    <location>
        <begin position="1"/>
        <end position="123"/>
    </location>
</feature>
<sequence length="136" mass="16277">MDSIRPINLRKTPVQPRAQNRTAPLSPPSHRPRHRSRSRRRRPPAPRGAVRLPQLQAATQLCRGSRPRRHQLHHPLRHRAGPRGARPARPLRRRLSRRPRPREGARRGRRRRRREPEVRRVRRQRLRALLQRRGGR</sequence>
<dbReference type="Proteomes" id="UP000243499">
    <property type="component" value="Chromosome 3"/>
</dbReference>
<proteinExistence type="predicted"/>
<dbReference type="Gramene" id="PVH62400">
    <property type="protein sequence ID" value="PVH62400"/>
    <property type="gene ID" value="PAHAL_3G283800"/>
</dbReference>
<protein>
    <submittedName>
        <fullName evidence="2">Uncharacterized protein</fullName>
    </submittedName>
</protein>
<name>A0A2T8KJP0_9POAL</name>
<gene>
    <name evidence="2" type="ORF">PAHAL_3G283800</name>
</gene>
<reference evidence="2" key="1">
    <citation type="submission" date="2018-04" db="EMBL/GenBank/DDBJ databases">
        <title>WGS assembly of Panicum hallii.</title>
        <authorList>
            <person name="Lovell J."/>
            <person name="Jenkins J."/>
            <person name="Lowry D."/>
            <person name="Mamidi S."/>
            <person name="Sreedasyam A."/>
            <person name="Weng X."/>
            <person name="Barry K."/>
            <person name="Bonette J."/>
            <person name="Campitelli B."/>
            <person name="Daum C."/>
            <person name="Gordon S."/>
            <person name="Gould B."/>
            <person name="Lipzen A."/>
            <person name="Macqueen A."/>
            <person name="Palacio-Mejia J."/>
            <person name="Plott C."/>
            <person name="Shakirov E."/>
            <person name="Shu S."/>
            <person name="Yoshinaga Y."/>
            <person name="Zane M."/>
            <person name="Rokhsar D."/>
            <person name="Grimwood J."/>
            <person name="Schmutz J."/>
            <person name="Juenger T."/>
        </authorList>
    </citation>
    <scope>NUCLEOTIDE SEQUENCE [LARGE SCALE GENOMIC DNA]</scope>
    <source>
        <strain evidence="2">FIL2</strain>
    </source>
</reference>